<comment type="caution">
    <text evidence="2">The sequence shown here is derived from an EMBL/GenBank/DDBJ whole genome shotgun (WGS) entry which is preliminary data.</text>
</comment>
<reference evidence="2" key="1">
    <citation type="submission" date="2022-11" db="EMBL/GenBank/DDBJ databases">
        <authorList>
            <person name="Morgan W.R."/>
            <person name="Tartar A."/>
        </authorList>
    </citation>
    <scope>NUCLEOTIDE SEQUENCE</scope>
    <source>
        <strain evidence="2">ARSEF 373</strain>
    </source>
</reference>
<dbReference type="EMBL" id="DAKRPA010000079">
    <property type="protein sequence ID" value="DAZ99642.1"/>
    <property type="molecule type" value="Genomic_DNA"/>
</dbReference>
<accession>A0AAV2Z2R5</accession>
<keyword evidence="3" id="KW-1185">Reference proteome</keyword>
<protein>
    <submittedName>
        <fullName evidence="2">Uncharacterized protein</fullName>
    </submittedName>
</protein>
<reference evidence="2" key="2">
    <citation type="journal article" date="2023" name="Microbiol Resour">
        <title>Decontamination and Annotation of the Draft Genome Sequence of the Oomycete Lagenidium giganteum ARSEF 373.</title>
        <authorList>
            <person name="Morgan W.R."/>
            <person name="Tartar A."/>
        </authorList>
    </citation>
    <scope>NUCLEOTIDE SEQUENCE</scope>
    <source>
        <strain evidence="2">ARSEF 373</strain>
    </source>
</reference>
<feature type="compositionally biased region" description="Acidic residues" evidence="1">
    <location>
        <begin position="76"/>
        <end position="85"/>
    </location>
</feature>
<organism evidence="2 3">
    <name type="scientific">Lagenidium giganteum</name>
    <dbReference type="NCBI Taxonomy" id="4803"/>
    <lineage>
        <taxon>Eukaryota</taxon>
        <taxon>Sar</taxon>
        <taxon>Stramenopiles</taxon>
        <taxon>Oomycota</taxon>
        <taxon>Peronosporomycetes</taxon>
        <taxon>Pythiales</taxon>
        <taxon>Pythiaceae</taxon>
    </lineage>
</organism>
<evidence type="ECO:0000313" key="3">
    <source>
        <dbReference type="Proteomes" id="UP001146120"/>
    </source>
</evidence>
<feature type="region of interest" description="Disordered" evidence="1">
    <location>
        <begin position="42"/>
        <end position="85"/>
    </location>
</feature>
<name>A0AAV2Z2R5_9STRA</name>
<evidence type="ECO:0000313" key="2">
    <source>
        <dbReference type="EMBL" id="DAZ99642.1"/>
    </source>
</evidence>
<dbReference type="Proteomes" id="UP001146120">
    <property type="component" value="Unassembled WGS sequence"/>
</dbReference>
<sequence>MKGNLVLLMSIRETQSDIERDWYQLQRYHQEMQALGIPIPPECNAILDDAPPNEEGPAAADSAGRTNDSDGRDDSESSSDSSSDD</sequence>
<evidence type="ECO:0000256" key="1">
    <source>
        <dbReference type="SAM" id="MobiDB-lite"/>
    </source>
</evidence>
<gene>
    <name evidence="2" type="ORF">N0F65_001879</name>
</gene>
<dbReference type="AlphaFoldDB" id="A0AAV2Z2R5"/>
<proteinExistence type="predicted"/>